<comment type="subunit">
    <text evidence="5">Binds to RNA polymerase II (RNAPII).</text>
</comment>
<dbReference type="Proteomes" id="UP000018320">
    <property type="component" value="Unassembled WGS sequence"/>
</dbReference>
<comment type="caution">
    <text evidence="7">The sequence shown here is derived from an EMBL/GenBank/DDBJ whole genome shotgun (WGS) entry which is preliminary data.</text>
</comment>
<proteinExistence type="inferred from homology"/>
<dbReference type="InterPro" id="IPR003593">
    <property type="entry name" value="AAA+_ATPase"/>
</dbReference>
<evidence type="ECO:0000256" key="5">
    <source>
        <dbReference type="RuleBase" id="RU365059"/>
    </source>
</evidence>
<name>V6T7R8_GIAIN</name>
<dbReference type="SMART" id="SM00382">
    <property type="entry name" value="AAA"/>
    <property type="match status" value="1"/>
</dbReference>
<dbReference type="PANTHER" id="PTHR21231">
    <property type="entry name" value="XPA-BINDING PROTEIN 1-RELATED"/>
    <property type="match status" value="1"/>
</dbReference>
<dbReference type="GO" id="GO:0005525">
    <property type="term" value="F:GTP binding"/>
    <property type="evidence" value="ECO:0007669"/>
    <property type="project" value="UniProtKB-KW"/>
</dbReference>
<reference evidence="7 8" key="2">
    <citation type="journal article" date="2013" name="Genome Biol. Evol.">
        <title>Genome sequencing of Giardia lamblia genotypes A2 and B isolates (DH and GS) and comparative analysis with the genomes of genotypes A1 and E (WB and Pig).</title>
        <authorList>
            <person name="Adam R.D."/>
            <person name="Dahlstrom E.W."/>
            <person name="Martens C.A."/>
            <person name="Bruno D.P."/>
            <person name="Barbian K.D."/>
            <person name="Ricklefs S.M."/>
            <person name="Hernandez M.M."/>
            <person name="Narla N.P."/>
            <person name="Patel R.B."/>
            <person name="Porcella S.F."/>
            <person name="Nash T.E."/>
        </authorList>
    </citation>
    <scope>NUCLEOTIDE SEQUENCE [LARGE SCALE GENOMIC DNA]</scope>
    <source>
        <strain evidence="7 8">DH</strain>
    </source>
</reference>
<dbReference type="VEuPathDB" id="GiardiaDB:QR46_3393"/>
<dbReference type="Gene3D" id="3.40.50.300">
    <property type="entry name" value="P-loop containing nucleotide triphosphate hydrolases"/>
    <property type="match status" value="1"/>
</dbReference>
<dbReference type="InterPro" id="IPR004130">
    <property type="entry name" value="Gpn"/>
</dbReference>
<gene>
    <name evidence="7" type="ORF">DHA2_14109</name>
</gene>
<protein>
    <recommendedName>
        <fullName evidence="5">GPN-loop GTPase 2</fullName>
    </recommendedName>
</protein>
<accession>V6T7R8</accession>
<dbReference type="VEuPathDB" id="GiardiaDB:DHA2_14109"/>
<feature type="domain" description="AAA+ ATPase" evidence="6">
    <location>
        <begin position="8"/>
        <end position="201"/>
    </location>
</feature>
<comment type="function">
    <text evidence="5">Small GTPase required for proper localization of RNA polymerase II and III (RNAPII and RNAPIII). May act at an RNAP assembly step prior to nuclear import.</text>
</comment>
<dbReference type="SUPFAM" id="SSF52540">
    <property type="entry name" value="P-loop containing nucleoside triphosphate hydrolases"/>
    <property type="match status" value="1"/>
</dbReference>
<dbReference type="VEuPathDB" id="GiardiaDB:GL50803_0014109"/>
<evidence type="ECO:0000256" key="2">
    <source>
        <dbReference type="ARBA" id="ARBA00022741"/>
    </source>
</evidence>
<keyword evidence="3 5" id="KW-0378">Hydrolase</keyword>
<dbReference type="InterPro" id="IPR027417">
    <property type="entry name" value="P-loop_NTPase"/>
</dbReference>
<evidence type="ECO:0000256" key="4">
    <source>
        <dbReference type="ARBA" id="ARBA00023134"/>
    </source>
</evidence>
<dbReference type="VEuPathDB" id="GiardiaDB:GL50581_762"/>
<organism evidence="7 8">
    <name type="scientific">Giardia intestinalis</name>
    <name type="common">Giardia lamblia</name>
    <dbReference type="NCBI Taxonomy" id="5741"/>
    <lineage>
        <taxon>Eukaryota</taxon>
        <taxon>Metamonada</taxon>
        <taxon>Diplomonadida</taxon>
        <taxon>Hexamitidae</taxon>
        <taxon>Giardiinae</taxon>
        <taxon>Giardia</taxon>
    </lineage>
</organism>
<dbReference type="GO" id="GO:0005737">
    <property type="term" value="C:cytoplasm"/>
    <property type="evidence" value="ECO:0007669"/>
    <property type="project" value="TreeGrafter"/>
</dbReference>
<evidence type="ECO:0000313" key="8">
    <source>
        <dbReference type="Proteomes" id="UP000018320"/>
    </source>
</evidence>
<dbReference type="Pfam" id="PF03029">
    <property type="entry name" value="ATP_bind_1"/>
    <property type="match status" value="1"/>
</dbReference>
<evidence type="ECO:0000256" key="1">
    <source>
        <dbReference type="ARBA" id="ARBA00005290"/>
    </source>
</evidence>
<keyword evidence="2 5" id="KW-0547">Nucleotide-binding</keyword>
<evidence type="ECO:0000259" key="6">
    <source>
        <dbReference type="SMART" id="SM00382"/>
    </source>
</evidence>
<evidence type="ECO:0000313" key="7">
    <source>
        <dbReference type="EMBL" id="ESU34938.1"/>
    </source>
</evidence>
<dbReference type="GO" id="GO:0003924">
    <property type="term" value="F:GTPase activity"/>
    <property type="evidence" value="ECO:0007669"/>
    <property type="project" value="TreeGrafter"/>
</dbReference>
<dbReference type="EMBL" id="AHGT01000115">
    <property type="protein sequence ID" value="ESU34938.1"/>
    <property type="molecule type" value="Genomic_DNA"/>
</dbReference>
<dbReference type="AlphaFoldDB" id="V6T7R8"/>
<evidence type="ECO:0000256" key="3">
    <source>
        <dbReference type="ARBA" id="ARBA00022801"/>
    </source>
</evidence>
<reference evidence="8" key="1">
    <citation type="submission" date="2012-02" db="EMBL/GenBank/DDBJ databases">
        <title>Genome sequencing of Giardia lamblia Genotypes A2 and B isolates (DH and GS) and comparative analysis with the genomes of Genotypes A1 and E (WB and Pig).</title>
        <authorList>
            <person name="Adam R."/>
            <person name="Dahlstrom E."/>
            <person name="Martens C."/>
            <person name="Bruno D."/>
            <person name="Barbian K."/>
            <person name="Porcella S.F."/>
            <person name="Nash T."/>
        </authorList>
    </citation>
    <scope>NUCLEOTIDE SEQUENCE</scope>
    <source>
        <strain evidence="8">DH</strain>
    </source>
</reference>
<comment type="similarity">
    <text evidence="1 5">Belongs to the GPN-loop GTPase family.</text>
</comment>
<sequence>MPAHLLPGMHGICFFGSPGSGKTTLCHALTQLLTCMDYDCITIDLDPSSLEEDCYDISIKDLVTTNEVQDLEGLGPNGAILYSMEFLKENVHWLSTQISTLAGTSPTKRQFLLIDFPGQVECYMAYDTIDSILTHLLVDHKHNLCGLLLTEAFNLLNSRSLLSAGLSIAAQQVSLGIPVLAVASKGDLLSADQQASLIKCLETGIINVVSSLHRVRPFHLAMAEFLDANLSLLPLPVSVDNEGALQLLLQEVTRILGM</sequence>
<dbReference type="PANTHER" id="PTHR21231:SF3">
    <property type="entry name" value="GPN-LOOP GTPASE 2"/>
    <property type="match status" value="1"/>
</dbReference>
<keyword evidence="4 5" id="KW-0342">GTP-binding</keyword>